<dbReference type="PANTHER" id="PTHR22984">
    <property type="entry name" value="SERINE/THREONINE-PROTEIN KINASE PIM"/>
    <property type="match status" value="1"/>
</dbReference>
<evidence type="ECO:0000256" key="5">
    <source>
        <dbReference type="ARBA" id="ARBA00022553"/>
    </source>
</evidence>
<evidence type="ECO:0000256" key="15">
    <source>
        <dbReference type="PROSITE-ProRule" id="PRU10141"/>
    </source>
</evidence>
<dbReference type="PIRSF" id="PIRSF037993">
    <property type="entry name" value="STPK_Pim-1"/>
    <property type="match status" value="1"/>
</dbReference>
<dbReference type="SUPFAM" id="SSF56112">
    <property type="entry name" value="Protein kinase-like (PK-like)"/>
    <property type="match status" value="1"/>
</dbReference>
<dbReference type="GO" id="GO:0005524">
    <property type="term" value="F:ATP binding"/>
    <property type="evidence" value="ECO:0007669"/>
    <property type="project" value="UniProtKB-UniRule"/>
</dbReference>
<dbReference type="EC" id="2.7.11.1" evidence="12"/>
<name>A0A672J1L3_SALFA</name>
<evidence type="ECO:0000256" key="8">
    <source>
        <dbReference type="ARBA" id="ARBA00022777"/>
    </source>
</evidence>
<evidence type="ECO:0000256" key="4">
    <source>
        <dbReference type="ARBA" id="ARBA00022527"/>
    </source>
</evidence>
<dbReference type="Ensembl" id="ENSSFAT00005048785.1">
    <property type="protein sequence ID" value="ENSSFAP00005047189.1"/>
    <property type="gene ID" value="ENSSFAG00005022865.1"/>
</dbReference>
<dbReference type="PROSITE" id="PS50011">
    <property type="entry name" value="PROTEIN_KINASE_DOM"/>
    <property type="match status" value="1"/>
</dbReference>
<dbReference type="Gene3D" id="1.10.510.10">
    <property type="entry name" value="Transferase(Phosphotransferase) domain 1"/>
    <property type="match status" value="1"/>
</dbReference>
<evidence type="ECO:0000256" key="3">
    <source>
        <dbReference type="ARBA" id="ARBA00022490"/>
    </source>
</evidence>
<protein>
    <recommendedName>
        <fullName evidence="12">Serine/threonine-protein kinase</fullName>
        <ecNumber evidence="12">2.7.11.1</ecNumber>
    </recommendedName>
</protein>
<dbReference type="GO" id="GO:0005737">
    <property type="term" value="C:cytoplasm"/>
    <property type="evidence" value="ECO:0007669"/>
    <property type="project" value="UniProtKB-SubCell"/>
</dbReference>
<reference evidence="17" key="1">
    <citation type="submission" date="2019-06" db="EMBL/GenBank/DDBJ databases">
        <authorList>
            <consortium name="Wellcome Sanger Institute Data Sharing"/>
        </authorList>
    </citation>
    <scope>NUCLEOTIDE SEQUENCE [LARGE SCALE GENOMIC DNA]</scope>
</reference>
<evidence type="ECO:0000256" key="12">
    <source>
        <dbReference type="PIRNR" id="PIRNR037993"/>
    </source>
</evidence>
<comment type="similarity">
    <text evidence="2 12">Belongs to the protein kinase superfamily. CAMK Ser/Thr protein kinase family. PIM subfamily.</text>
</comment>
<reference evidence="17" key="3">
    <citation type="submission" date="2025-09" db="UniProtKB">
        <authorList>
            <consortium name="Ensembl"/>
        </authorList>
    </citation>
    <scope>IDENTIFICATION</scope>
</reference>
<dbReference type="SMART" id="SM00220">
    <property type="entry name" value="S_TKc"/>
    <property type="match status" value="1"/>
</dbReference>
<comment type="catalytic activity">
    <reaction evidence="11 12">
        <text>L-seryl-[protein] + ATP = O-phospho-L-seryl-[protein] + ADP + H(+)</text>
        <dbReference type="Rhea" id="RHEA:17989"/>
        <dbReference type="Rhea" id="RHEA-COMP:9863"/>
        <dbReference type="Rhea" id="RHEA-COMP:11604"/>
        <dbReference type="ChEBI" id="CHEBI:15378"/>
        <dbReference type="ChEBI" id="CHEBI:29999"/>
        <dbReference type="ChEBI" id="CHEBI:30616"/>
        <dbReference type="ChEBI" id="CHEBI:83421"/>
        <dbReference type="ChEBI" id="CHEBI:456216"/>
        <dbReference type="EC" id="2.7.11.1"/>
    </reaction>
</comment>
<dbReference type="InterPro" id="IPR017441">
    <property type="entry name" value="Protein_kinase_ATP_BS"/>
</dbReference>
<comment type="catalytic activity">
    <reaction evidence="10 12">
        <text>L-threonyl-[protein] + ATP = O-phospho-L-threonyl-[protein] + ADP + H(+)</text>
        <dbReference type="Rhea" id="RHEA:46608"/>
        <dbReference type="Rhea" id="RHEA-COMP:11060"/>
        <dbReference type="Rhea" id="RHEA-COMP:11605"/>
        <dbReference type="ChEBI" id="CHEBI:15378"/>
        <dbReference type="ChEBI" id="CHEBI:30013"/>
        <dbReference type="ChEBI" id="CHEBI:30616"/>
        <dbReference type="ChEBI" id="CHEBI:61977"/>
        <dbReference type="ChEBI" id="CHEBI:456216"/>
        <dbReference type="EC" id="2.7.11.1"/>
    </reaction>
</comment>
<keyword evidence="9 12" id="KW-0067">ATP-binding</keyword>
<evidence type="ECO:0000256" key="2">
    <source>
        <dbReference type="ARBA" id="ARBA00005505"/>
    </source>
</evidence>
<dbReference type="OMA" id="VAVKHVC"/>
<dbReference type="AlphaFoldDB" id="A0A672J1L3"/>
<dbReference type="InterPro" id="IPR011009">
    <property type="entry name" value="Kinase-like_dom_sf"/>
</dbReference>
<feature type="binding site" evidence="14">
    <location>
        <begin position="42"/>
        <end position="50"/>
    </location>
    <ligand>
        <name>ATP</name>
        <dbReference type="ChEBI" id="CHEBI:30616"/>
    </ligand>
</feature>
<feature type="binding site" evidence="14">
    <location>
        <position position="122"/>
    </location>
    <ligand>
        <name>ATP</name>
        <dbReference type="ChEBI" id="CHEBI:30616"/>
    </ligand>
</feature>
<keyword evidence="5" id="KW-0597">Phosphoprotein</keyword>
<proteinExistence type="inferred from homology"/>
<comment type="subcellular location">
    <subcellularLocation>
        <location evidence="1">Cytoplasm</location>
    </subcellularLocation>
</comment>
<evidence type="ECO:0000256" key="1">
    <source>
        <dbReference type="ARBA" id="ARBA00004496"/>
    </source>
</evidence>
<organism evidence="17 18">
    <name type="scientific">Salarias fasciatus</name>
    <name type="common">Jewelled blenny</name>
    <name type="synonym">Blennius fasciatus</name>
    <dbReference type="NCBI Taxonomy" id="181472"/>
    <lineage>
        <taxon>Eukaryota</taxon>
        <taxon>Metazoa</taxon>
        <taxon>Chordata</taxon>
        <taxon>Craniata</taxon>
        <taxon>Vertebrata</taxon>
        <taxon>Euteleostomi</taxon>
        <taxon>Actinopterygii</taxon>
        <taxon>Neopterygii</taxon>
        <taxon>Teleostei</taxon>
        <taxon>Neoteleostei</taxon>
        <taxon>Acanthomorphata</taxon>
        <taxon>Ovalentaria</taxon>
        <taxon>Blenniimorphae</taxon>
        <taxon>Blenniiformes</taxon>
        <taxon>Blennioidei</taxon>
        <taxon>Blenniidae</taxon>
        <taxon>Salariinae</taxon>
        <taxon>Salarias</taxon>
    </lineage>
</organism>
<evidence type="ECO:0000313" key="17">
    <source>
        <dbReference type="Ensembl" id="ENSSFAP00005047189.1"/>
    </source>
</evidence>
<dbReference type="GO" id="GO:0106310">
    <property type="term" value="F:protein serine kinase activity"/>
    <property type="evidence" value="ECO:0007669"/>
    <property type="project" value="UniProtKB-UniRule"/>
</dbReference>
<keyword evidence="6 12" id="KW-0808">Transferase</keyword>
<feature type="binding site" evidence="14 15">
    <location>
        <position position="65"/>
    </location>
    <ligand>
        <name>ATP</name>
        <dbReference type="ChEBI" id="CHEBI:30616"/>
    </ligand>
</feature>
<evidence type="ECO:0000313" key="18">
    <source>
        <dbReference type="Proteomes" id="UP000472267"/>
    </source>
</evidence>
<evidence type="ECO:0000256" key="13">
    <source>
        <dbReference type="PIRSR" id="PIRSR037993-1"/>
    </source>
</evidence>
<dbReference type="InParanoid" id="A0A672J1L3"/>
<dbReference type="InterPro" id="IPR008271">
    <property type="entry name" value="Ser/Thr_kinase_AS"/>
</dbReference>
<keyword evidence="4 12" id="KW-0723">Serine/threonine-protein kinase</keyword>
<keyword evidence="7 12" id="KW-0547">Nucleotide-binding</keyword>
<keyword evidence="3" id="KW-0963">Cytoplasm</keyword>
<feature type="binding site" evidence="14">
    <location>
        <position position="115"/>
    </location>
    <ligand>
        <name>ATP</name>
        <dbReference type="ChEBI" id="CHEBI:30616"/>
    </ligand>
</feature>
<dbReference type="FunFam" id="1.10.510.10:FF:000708">
    <property type="entry name" value="serine/threonine-protein kinase par-1-like"/>
    <property type="match status" value="1"/>
</dbReference>
<feature type="domain" description="Protein kinase" evidence="16">
    <location>
        <begin position="36"/>
        <end position="286"/>
    </location>
</feature>
<gene>
    <name evidence="17" type="primary">pim3</name>
</gene>
<dbReference type="Gene3D" id="3.30.200.20">
    <property type="entry name" value="Phosphorylase Kinase, domain 1"/>
    <property type="match status" value="1"/>
</dbReference>
<dbReference type="GO" id="GO:0004674">
    <property type="term" value="F:protein serine/threonine kinase activity"/>
    <property type="evidence" value="ECO:0007669"/>
    <property type="project" value="UniProtKB-UniRule"/>
</dbReference>
<keyword evidence="8 12" id="KW-0418">Kinase</keyword>
<accession>A0A672J1L3</accession>
<sequence length="328" mass="36192">MLLSKLGSFAHISPGVDLPARLQQAKAEKPQFETLYRLGPLLGRGGFGTVYSAVRLADDLPVAVKHVSRDRVNEWGSTAVPLEIVLLNKVSGSSGGVVGLLDWWERADGFLLVLERPELGQDLFDYITERGPLDEAEARAFFRQVLDAVQHCYSCGVIHRDIKDENLVVDLQSGQLKLIDFGSGALLKDSAYTEFDGTRVYSPPEWIRFHRYFGRSAAVWSLGVLLYDMVVGDVPFEQDEDILRGKISFRGKPILSSDCQHLILWCLCQKPSRRPSLEQIICHPWVTYNAPPRPFGGGAASVTLKPAQRKPGETIVASLCSSSASPSP</sequence>
<comment type="function">
    <text evidence="12">Proto-oncogene with serine/threonine kinase activity involved in cell survival and cell proliferation.</text>
</comment>
<dbReference type="InterPro" id="IPR051138">
    <property type="entry name" value="PIM_Ser/Thr_kinase"/>
</dbReference>
<dbReference type="PANTHER" id="PTHR22984:SF26">
    <property type="entry name" value="SERINE_THREONINE-PROTEIN KINASE PIM-3"/>
    <property type="match status" value="1"/>
</dbReference>
<dbReference type="GO" id="GO:0043066">
    <property type="term" value="P:negative regulation of apoptotic process"/>
    <property type="evidence" value="ECO:0007669"/>
    <property type="project" value="UniProtKB-UniRule"/>
</dbReference>
<evidence type="ECO:0000256" key="10">
    <source>
        <dbReference type="ARBA" id="ARBA00047899"/>
    </source>
</evidence>
<dbReference type="GO" id="GO:0007346">
    <property type="term" value="P:regulation of mitotic cell cycle"/>
    <property type="evidence" value="ECO:0007669"/>
    <property type="project" value="TreeGrafter"/>
</dbReference>
<evidence type="ECO:0000256" key="6">
    <source>
        <dbReference type="ARBA" id="ARBA00022679"/>
    </source>
</evidence>
<dbReference type="InterPro" id="IPR000719">
    <property type="entry name" value="Prot_kinase_dom"/>
</dbReference>
<feature type="active site" description="Proton acceptor" evidence="13">
    <location>
        <position position="161"/>
    </location>
</feature>
<dbReference type="InterPro" id="IPR017348">
    <property type="entry name" value="PIM1/2/3"/>
</dbReference>
<dbReference type="PROSITE" id="PS00107">
    <property type="entry name" value="PROTEIN_KINASE_ATP"/>
    <property type="match status" value="1"/>
</dbReference>
<dbReference type="PROSITE" id="PS00108">
    <property type="entry name" value="PROTEIN_KINASE_ST"/>
    <property type="match status" value="1"/>
</dbReference>
<evidence type="ECO:0000256" key="9">
    <source>
        <dbReference type="ARBA" id="ARBA00022840"/>
    </source>
</evidence>
<dbReference type="Proteomes" id="UP000472267">
    <property type="component" value="Chromosome 7"/>
</dbReference>
<evidence type="ECO:0000256" key="11">
    <source>
        <dbReference type="ARBA" id="ARBA00048679"/>
    </source>
</evidence>
<evidence type="ECO:0000259" key="16">
    <source>
        <dbReference type="PROSITE" id="PS50011"/>
    </source>
</evidence>
<keyword evidence="18" id="KW-1185">Reference proteome</keyword>
<reference evidence="17" key="2">
    <citation type="submission" date="2025-08" db="UniProtKB">
        <authorList>
            <consortium name="Ensembl"/>
        </authorList>
    </citation>
    <scope>IDENTIFICATION</scope>
</reference>
<dbReference type="Pfam" id="PF00069">
    <property type="entry name" value="Pkinase"/>
    <property type="match status" value="1"/>
</dbReference>
<evidence type="ECO:0000256" key="7">
    <source>
        <dbReference type="ARBA" id="ARBA00022741"/>
    </source>
</evidence>
<evidence type="ECO:0000256" key="14">
    <source>
        <dbReference type="PIRSR" id="PIRSR037993-2"/>
    </source>
</evidence>